<dbReference type="Pfam" id="PF08626">
    <property type="entry name" value="TRAPPC9-Trs120"/>
    <property type="match status" value="1"/>
</dbReference>
<evidence type="ECO:0000313" key="10">
    <source>
        <dbReference type="Proteomes" id="UP001211907"/>
    </source>
</evidence>
<dbReference type="Pfam" id="PF26254">
    <property type="entry name" value="Ig_TRAPPC9-Trs120_1st"/>
    <property type="match status" value="1"/>
</dbReference>
<comment type="subcellular location">
    <subcellularLocation>
        <location evidence="1">Golgi apparatus</location>
    </subcellularLocation>
</comment>
<dbReference type="Pfam" id="PF26280">
    <property type="entry name" value="Ig_TRAPPC9-Trs120_2nd"/>
    <property type="match status" value="1"/>
</dbReference>
<feature type="domain" description="Trs120/TRAPPC9 fourth Ig-like" evidence="8">
    <location>
        <begin position="1404"/>
        <end position="1526"/>
    </location>
</feature>
<feature type="domain" description="Trs120/TRAPPC9 first Ig-like" evidence="6">
    <location>
        <begin position="760"/>
        <end position="910"/>
    </location>
</feature>
<accession>A0AAD5XMJ2</accession>
<evidence type="ECO:0000256" key="2">
    <source>
        <dbReference type="ARBA" id="ARBA00023034"/>
    </source>
</evidence>
<dbReference type="InterPro" id="IPR058565">
    <property type="entry name" value="Ig_TRAPPC9_Trs120_1st"/>
</dbReference>
<keyword evidence="2" id="KW-0333">Golgi apparatus</keyword>
<gene>
    <name evidence="9" type="ORF">HK100_007787</name>
</gene>
<proteinExistence type="predicted"/>
<evidence type="ECO:0000259" key="8">
    <source>
        <dbReference type="Pfam" id="PF26283"/>
    </source>
</evidence>
<name>A0AAD5XMJ2_9FUNG</name>
<dbReference type="Pfam" id="PF26283">
    <property type="entry name" value="Ig_TRAPPC9-Trs120_4th"/>
    <property type="match status" value="1"/>
</dbReference>
<sequence>MGVIGIADGISVTNAADSFTEICKRYPSTLVTRCLLFNPPEKLISIPAVFCVPNVGQISDHLASAMTVFTTEILRAFSILVKQIESRPVISGPTPPKYHAGSLSNSSSANFPHGSTNSLASAIADSITQSPAIVAASAAAAERNKKRTPARALKLTTDIFLMAGRLDIALQSYQTCIELMKQNGDFLWWAAALESYQAAILLHLLNKSGIGPLSNQSTQSENLQPISVIHHQPTAKFILNSPVLLTSLPLRTFLAETSDRHRLILQIYERANAAASIGVGGSAIPFLPVSVCLRMARMLREMNRFSFSEYLVNGAGLSFTLFSSSNLIVGEDGGGEKSMAGTSIGVGGGGSSTPTSVGKSAYPPTAGPGRTAGSPNSVQTEANASTNPGSSNEIVFNNGIGVSKIDVNSWLVKACQILLQNIEFLALSDRVWAFANIAAVYGSIGFRRKHAFFLRQMNLAVAGTLRPSGFNGLAAVVSASKSGKLSSIEDGIRMIDAWKRESTINLEEGELKSSMKFVTEQDSVTGKVDTVENNIAFGLDELLGRSPPNGVIQCYKRVCEVLGLQIRAYRTRVSLSGFLQPTFSDDEEEWLDEFDNDSDLKADATRKTSSAAETPLDIANSRVRTVSLKNLAAMAAGLSKPAAKKVLRLRYGWPALQIQVLKECIQVAEVVDDNPYAIYFIIRLLRRLKRHLPPADQHDLADHLEAVMLKTVAASAHLDQPVNLSESTRKVLEHNMGNNSKIIPVMVRGIAGGVAGIPILRKLEVVGQPQRLVPLTHPVSWLSTSSDAKIVPKELFLFNPTAIKGRKEKISLVANELIYVDLVMANPFAFELDLKSVILTTSGIAFKSHTVATAIPPLSRNHSVRVFGIPLESGTLNIHGVTIKMFGGCLEEEIYPIQKALDDPKRKTKDGKRKKQDDISRFGKIPVHFGIGNPSEHVKVLGPDRSWAISMEVIPAQPLLNVVKGPGITLGAIMVYEGERSRFTLELENIGTIPINYFRVSFVENIDSEDSLPSDAIERLEDVYERDVYNYHLRALWLENVNGDSNSIGRGASYFARIASPKTLEKIELNLQPGGIATVHIGVFGKPKCSGGIIVFEYGNVDYSLDDPASLFYARQVLVPVMLTVTKPVAIHNISVFHVNNREAAVHVEDQEISRAMSLEDLVVDYSELSYELPDPSSNNLKSGRRLNSNHFLLSLDLQNVLGIPFDMAKLTHSLLQLLPRICILVQQKGEPNFIVFSFSGPNLDKRVILPIKRVFLEKSQTQKPIPLPTWKQFVVGRSEKLNYSEDRLRRLAFWLREALVGLGVGGSPLTNPETGEYESDLVCGGSSVDGIVGSYGRVVVRWSCGRGRVGRLLGMRELNLVGETMIDAVIQEEVSFIAQVGGWEGVVVNSALQSMPKMFDSELTLQDGRYKIKVNEFVAVNWNLVNNRHEPIALCFRVQPIFGLLDSLHFDNNAVDTSCKGRVIYSGTLESPIPSLLHPCGGSASHCVPFMFLSRGVYTLIAHAEEVGRIGDPQNMPTKKSKRDKEIDAVALGLVGSAGSIFWARDVLIFEVV</sequence>
<comment type="caution">
    <text evidence="9">The sequence shown here is derived from an EMBL/GenBank/DDBJ whole genome shotgun (WGS) entry which is preliminary data.</text>
</comment>
<reference evidence="9" key="1">
    <citation type="submission" date="2020-05" db="EMBL/GenBank/DDBJ databases">
        <title>Phylogenomic resolution of chytrid fungi.</title>
        <authorList>
            <person name="Stajich J.E."/>
            <person name="Amses K."/>
            <person name="Simmons R."/>
            <person name="Seto K."/>
            <person name="Myers J."/>
            <person name="Bonds A."/>
            <person name="Quandt C.A."/>
            <person name="Barry K."/>
            <person name="Liu P."/>
            <person name="Grigoriev I."/>
            <person name="Longcore J.E."/>
            <person name="James T.Y."/>
        </authorList>
    </citation>
    <scope>NUCLEOTIDE SEQUENCE</scope>
    <source>
        <strain evidence="9">JEL0513</strain>
    </source>
</reference>
<dbReference type="PANTHER" id="PTHR21512">
    <property type="entry name" value="TRAFFICKING PROTEIN PARTICLE COMPLEX SUBUNIT 9"/>
    <property type="match status" value="1"/>
</dbReference>
<feature type="compositionally biased region" description="Polar residues" evidence="3">
    <location>
        <begin position="373"/>
        <end position="389"/>
    </location>
</feature>
<dbReference type="InterPro" id="IPR058567">
    <property type="entry name" value="Ig_TRAPPC9_Trs120_3rd"/>
</dbReference>
<evidence type="ECO:0000256" key="3">
    <source>
        <dbReference type="SAM" id="MobiDB-lite"/>
    </source>
</evidence>
<feature type="domain" description="Trs120/TRAPPC9 N-terminal" evidence="4">
    <location>
        <begin position="2"/>
        <end position="202"/>
    </location>
</feature>
<evidence type="ECO:0000256" key="1">
    <source>
        <dbReference type="ARBA" id="ARBA00004555"/>
    </source>
</evidence>
<dbReference type="InterPro" id="IPR013935">
    <property type="entry name" value="Trs120_TRAPPC9"/>
</dbReference>
<feature type="domain" description="Trs120/TRAPPC9 third Ig-like" evidence="7">
    <location>
        <begin position="1182"/>
        <end position="1301"/>
    </location>
</feature>
<evidence type="ECO:0000259" key="5">
    <source>
        <dbReference type="Pfam" id="PF26251"/>
    </source>
</evidence>
<evidence type="ECO:0000313" key="9">
    <source>
        <dbReference type="EMBL" id="KAJ3141359.1"/>
    </source>
</evidence>
<dbReference type="InterPro" id="IPR058563">
    <property type="entry name" value="Trs120_TRAPPC9_N"/>
</dbReference>
<dbReference type="PANTHER" id="PTHR21512:SF5">
    <property type="entry name" value="TRAFFICKING PROTEIN PARTICLE COMPLEX SUBUNIT 9"/>
    <property type="match status" value="1"/>
</dbReference>
<dbReference type="Proteomes" id="UP001211907">
    <property type="component" value="Unassembled WGS sequence"/>
</dbReference>
<evidence type="ECO:0000259" key="4">
    <source>
        <dbReference type="Pfam" id="PF08626"/>
    </source>
</evidence>
<feature type="domain" description="Trs120/TRAPPC9 TPR region" evidence="5">
    <location>
        <begin position="393"/>
        <end position="709"/>
    </location>
</feature>
<dbReference type="EMBL" id="JADGJH010000037">
    <property type="protein sequence ID" value="KAJ3141359.1"/>
    <property type="molecule type" value="Genomic_DNA"/>
</dbReference>
<dbReference type="InterPro" id="IPR058564">
    <property type="entry name" value="TPR_TRAPPC9_Trs120"/>
</dbReference>
<dbReference type="Pfam" id="PF26282">
    <property type="entry name" value="Ig_TRAPPC9-Trs120_3rd"/>
    <property type="match status" value="1"/>
</dbReference>
<dbReference type="InterPro" id="IPR058568">
    <property type="entry name" value="Ig_TRAPPC9_Trs120_4th"/>
</dbReference>
<evidence type="ECO:0000259" key="6">
    <source>
        <dbReference type="Pfam" id="PF26254"/>
    </source>
</evidence>
<organism evidence="9 10">
    <name type="scientific">Physocladia obscura</name>
    <dbReference type="NCBI Taxonomy" id="109957"/>
    <lineage>
        <taxon>Eukaryota</taxon>
        <taxon>Fungi</taxon>
        <taxon>Fungi incertae sedis</taxon>
        <taxon>Chytridiomycota</taxon>
        <taxon>Chytridiomycota incertae sedis</taxon>
        <taxon>Chytridiomycetes</taxon>
        <taxon>Chytridiales</taxon>
        <taxon>Chytriomycetaceae</taxon>
        <taxon>Physocladia</taxon>
    </lineage>
</organism>
<protein>
    <submittedName>
        <fullName evidence="9">Uncharacterized protein</fullName>
    </submittedName>
</protein>
<dbReference type="Pfam" id="PF26251">
    <property type="entry name" value="TPR_TRAPPC9-Trs120"/>
    <property type="match status" value="1"/>
</dbReference>
<feature type="region of interest" description="Disordered" evidence="3">
    <location>
        <begin position="339"/>
        <end position="389"/>
    </location>
</feature>
<evidence type="ECO:0000259" key="7">
    <source>
        <dbReference type="Pfam" id="PF26282"/>
    </source>
</evidence>
<keyword evidence="10" id="KW-1185">Reference proteome</keyword>
<dbReference type="GO" id="GO:0005802">
    <property type="term" value="C:trans-Golgi network"/>
    <property type="evidence" value="ECO:0007669"/>
    <property type="project" value="TreeGrafter"/>
</dbReference>